<dbReference type="SUPFAM" id="SSF90123">
    <property type="entry name" value="ABC transporter transmembrane region"/>
    <property type="match status" value="1"/>
</dbReference>
<keyword evidence="2 5" id="KW-0812">Transmembrane</keyword>
<reference evidence="7 8" key="1">
    <citation type="submission" date="2016-10" db="EMBL/GenBank/DDBJ databases">
        <authorList>
            <person name="de Groot N.N."/>
        </authorList>
    </citation>
    <scope>NUCLEOTIDE SEQUENCE [LARGE SCALE GENOMIC DNA]</scope>
    <source>
        <strain evidence="7 8">DSM 15695</strain>
    </source>
</reference>
<dbReference type="InterPro" id="IPR011527">
    <property type="entry name" value="ABC1_TM_dom"/>
</dbReference>
<feature type="transmembrane region" description="Helical" evidence="5">
    <location>
        <begin position="248"/>
        <end position="266"/>
    </location>
</feature>
<organism evidence="7 8">
    <name type="scientific">Ignavigranum ruoffiae</name>
    <dbReference type="NCBI Taxonomy" id="89093"/>
    <lineage>
        <taxon>Bacteria</taxon>
        <taxon>Bacillati</taxon>
        <taxon>Bacillota</taxon>
        <taxon>Bacilli</taxon>
        <taxon>Lactobacillales</taxon>
        <taxon>Aerococcaceae</taxon>
        <taxon>Ignavigranum</taxon>
    </lineage>
</organism>
<evidence type="ECO:0000256" key="1">
    <source>
        <dbReference type="ARBA" id="ARBA00004651"/>
    </source>
</evidence>
<feature type="transmembrane region" description="Helical" evidence="5">
    <location>
        <begin position="20"/>
        <end position="38"/>
    </location>
</feature>
<dbReference type="GO" id="GO:0016887">
    <property type="term" value="F:ATP hydrolysis activity"/>
    <property type="evidence" value="ECO:0007669"/>
    <property type="project" value="InterPro"/>
</dbReference>
<feature type="transmembrane region" description="Helical" evidence="5">
    <location>
        <begin position="160"/>
        <end position="181"/>
    </location>
</feature>
<dbReference type="CDD" id="cd07346">
    <property type="entry name" value="ABC_6TM_exporters"/>
    <property type="match status" value="1"/>
</dbReference>
<dbReference type="EMBL" id="FOEN01000016">
    <property type="protein sequence ID" value="SEQ51997.1"/>
    <property type="molecule type" value="Genomic_DNA"/>
</dbReference>
<keyword evidence="8" id="KW-1185">Reference proteome</keyword>
<keyword evidence="4 5" id="KW-0472">Membrane</keyword>
<comment type="subcellular location">
    <subcellularLocation>
        <location evidence="1">Cell membrane</location>
        <topology evidence="1">Multi-pass membrane protein</topology>
    </subcellularLocation>
</comment>
<dbReference type="Pfam" id="PF00664">
    <property type="entry name" value="ABC_membrane"/>
    <property type="match status" value="1"/>
</dbReference>
<evidence type="ECO:0000313" key="8">
    <source>
        <dbReference type="Proteomes" id="UP000198833"/>
    </source>
</evidence>
<feature type="transmembrane region" description="Helical" evidence="5">
    <location>
        <begin position="58"/>
        <end position="80"/>
    </location>
</feature>
<dbReference type="PANTHER" id="PTHR43394:SF1">
    <property type="entry name" value="ATP-BINDING CASSETTE SUB-FAMILY B MEMBER 10, MITOCHONDRIAL"/>
    <property type="match status" value="1"/>
</dbReference>
<protein>
    <submittedName>
        <fullName evidence="7">ABC transporter</fullName>
    </submittedName>
</protein>
<dbReference type="InterPro" id="IPR027417">
    <property type="entry name" value="P-loop_NTPase"/>
</dbReference>
<dbReference type="GO" id="GO:0005524">
    <property type="term" value="F:ATP binding"/>
    <property type="evidence" value="ECO:0007669"/>
    <property type="project" value="InterPro"/>
</dbReference>
<proteinExistence type="predicted"/>
<gene>
    <name evidence="7" type="ORF">SAMN04488558_1169</name>
</gene>
<feature type="transmembrane region" description="Helical" evidence="5">
    <location>
        <begin position="272"/>
        <end position="292"/>
    </location>
</feature>
<dbReference type="InterPro" id="IPR039421">
    <property type="entry name" value="Type_1_exporter"/>
</dbReference>
<dbReference type="Pfam" id="PF00005">
    <property type="entry name" value="ABC_tran"/>
    <property type="match status" value="1"/>
</dbReference>
<accession>A0A1H9GPE6</accession>
<dbReference type="RefSeq" id="WP_200793440.1">
    <property type="nucleotide sequence ID" value="NZ_FOEN01000016.1"/>
</dbReference>
<evidence type="ECO:0000256" key="3">
    <source>
        <dbReference type="ARBA" id="ARBA00022989"/>
    </source>
</evidence>
<evidence type="ECO:0000256" key="4">
    <source>
        <dbReference type="ARBA" id="ARBA00023136"/>
    </source>
</evidence>
<dbReference type="GO" id="GO:0005886">
    <property type="term" value="C:plasma membrane"/>
    <property type="evidence" value="ECO:0007669"/>
    <property type="project" value="UniProtKB-SubCell"/>
</dbReference>
<dbReference type="Proteomes" id="UP000198833">
    <property type="component" value="Unassembled WGS sequence"/>
</dbReference>
<evidence type="ECO:0000256" key="2">
    <source>
        <dbReference type="ARBA" id="ARBA00022692"/>
    </source>
</evidence>
<dbReference type="AlphaFoldDB" id="A0A1H9GPE6"/>
<feature type="domain" description="ABC transmembrane type-1" evidence="6">
    <location>
        <begin position="20"/>
        <end position="303"/>
    </location>
</feature>
<dbReference type="STRING" id="89093.SAMN04488558_1169"/>
<evidence type="ECO:0000313" key="7">
    <source>
        <dbReference type="EMBL" id="SEQ51997.1"/>
    </source>
</evidence>
<evidence type="ECO:0000259" key="6">
    <source>
        <dbReference type="PROSITE" id="PS50929"/>
    </source>
</evidence>
<dbReference type="Gene3D" id="3.40.50.300">
    <property type="entry name" value="P-loop containing nucleotide triphosphate hydrolases"/>
    <property type="match status" value="1"/>
</dbReference>
<dbReference type="PROSITE" id="PS50929">
    <property type="entry name" value="ABC_TM1F"/>
    <property type="match status" value="1"/>
</dbReference>
<sequence length="401" mass="45427">MIDHQTYVKYFFKKNRLNTILTILAYIGISLLNVLVSWYLQVIFDVMSQDSSFTFVQLLYFCMAILIAISLIYFLQYWFFPHFLEKAMTQFKDKLMKDILSKDLSSFAQGNSSLYLSALTNDCERIEQNYLRTIFTLIQLSIMFIGSLSLMLYFSPILTLISLLVSILPMIFAMKTATILATTEKKVSEENANYLAQTKDILNGISIIKSFKAEMEADQLYQQGNHRLERQKRDREHKSLQITGLGEFTKLLAQFVLMLSGVWLVLYRPDTLTPGMAIAFTNLMNFVLQPIATIPQLLGQRKAAIVLLDKLANQIKQVDKDQGVTLSAPLNRGFTLQDISFSYKDSGDVWALADINLELELGKSYAIVGGSGSGKTSLINLLMGLYDTYQGSLSLNNIEVK</sequence>
<dbReference type="PANTHER" id="PTHR43394">
    <property type="entry name" value="ATP-DEPENDENT PERMEASE MDL1, MITOCHONDRIAL"/>
    <property type="match status" value="1"/>
</dbReference>
<name>A0A1H9GPE6_9LACT</name>
<dbReference type="GO" id="GO:0015421">
    <property type="term" value="F:ABC-type oligopeptide transporter activity"/>
    <property type="evidence" value="ECO:0007669"/>
    <property type="project" value="TreeGrafter"/>
</dbReference>
<dbReference type="Gene3D" id="1.20.1560.10">
    <property type="entry name" value="ABC transporter type 1, transmembrane domain"/>
    <property type="match status" value="1"/>
</dbReference>
<dbReference type="InterPro" id="IPR036640">
    <property type="entry name" value="ABC1_TM_sf"/>
</dbReference>
<dbReference type="InterPro" id="IPR003439">
    <property type="entry name" value="ABC_transporter-like_ATP-bd"/>
</dbReference>
<feature type="transmembrane region" description="Helical" evidence="5">
    <location>
        <begin position="134"/>
        <end position="154"/>
    </location>
</feature>
<keyword evidence="3 5" id="KW-1133">Transmembrane helix</keyword>
<dbReference type="SUPFAM" id="SSF52540">
    <property type="entry name" value="P-loop containing nucleoside triphosphate hydrolases"/>
    <property type="match status" value="1"/>
</dbReference>
<evidence type="ECO:0000256" key="5">
    <source>
        <dbReference type="SAM" id="Phobius"/>
    </source>
</evidence>